<evidence type="ECO:0000256" key="1">
    <source>
        <dbReference type="SAM" id="MobiDB-lite"/>
    </source>
</evidence>
<evidence type="ECO:0000313" key="3">
    <source>
        <dbReference type="Proteomes" id="UP001589710"/>
    </source>
</evidence>
<dbReference type="Proteomes" id="UP001589710">
    <property type="component" value="Unassembled WGS sequence"/>
</dbReference>
<proteinExistence type="predicted"/>
<feature type="region of interest" description="Disordered" evidence="1">
    <location>
        <begin position="1"/>
        <end position="36"/>
    </location>
</feature>
<sequence length="80" mass="8083">MDRSSEVVTGEAYVGLRTGTPGGPVERRADRTGPGDVLEAGGGRCVGAEDADALPCGLDEVGVAAAPTITDWYRTSSSAT</sequence>
<name>A0ABV5REV1_9ACTN</name>
<dbReference type="EMBL" id="JBHMCG010000134">
    <property type="protein sequence ID" value="MFB9576403.1"/>
    <property type="molecule type" value="Genomic_DNA"/>
</dbReference>
<protein>
    <submittedName>
        <fullName evidence="2">Uncharacterized protein</fullName>
    </submittedName>
</protein>
<reference evidence="2 3" key="1">
    <citation type="submission" date="2024-09" db="EMBL/GenBank/DDBJ databases">
        <authorList>
            <person name="Sun Q."/>
            <person name="Mori K."/>
        </authorList>
    </citation>
    <scope>NUCLEOTIDE SEQUENCE [LARGE SCALE GENOMIC DNA]</scope>
    <source>
        <strain evidence="2 3">JCM 3331</strain>
    </source>
</reference>
<keyword evidence="3" id="KW-1185">Reference proteome</keyword>
<organism evidence="2 3">
    <name type="scientific">Streptomyces yanii</name>
    <dbReference type="NCBI Taxonomy" id="78510"/>
    <lineage>
        <taxon>Bacteria</taxon>
        <taxon>Bacillati</taxon>
        <taxon>Actinomycetota</taxon>
        <taxon>Actinomycetes</taxon>
        <taxon>Kitasatosporales</taxon>
        <taxon>Streptomycetaceae</taxon>
        <taxon>Streptomyces</taxon>
    </lineage>
</organism>
<comment type="caution">
    <text evidence="2">The sequence shown here is derived from an EMBL/GenBank/DDBJ whole genome shotgun (WGS) entry which is preliminary data.</text>
</comment>
<evidence type="ECO:0000313" key="2">
    <source>
        <dbReference type="EMBL" id="MFB9576403.1"/>
    </source>
</evidence>
<dbReference type="RefSeq" id="WP_345510874.1">
    <property type="nucleotide sequence ID" value="NZ_BAAAXD010000009.1"/>
</dbReference>
<gene>
    <name evidence="2" type="ORF">ACFFTL_30020</name>
</gene>
<accession>A0ABV5REV1</accession>